<dbReference type="Pfam" id="PF00561">
    <property type="entry name" value="Abhydrolase_1"/>
    <property type="match status" value="1"/>
</dbReference>
<dbReference type="PANTHER" id="PTHR43798:SF31">
    <property type="entry name" value="AB HYDROLASE SUPERFAMILY PROTEIN YCLE"/>
    <property type="match status" value="1"/>
</dbReference>
<sequence length="270" mass="28848">MIISHDVDGPADGPALVLLHSSVCDRRMWEPQWRPLAEAGHRVVRADFRSCGRSPAATEPYSDEGDVLALLDSLGVGNAAFVGSSYGGRVALRIAALHPGRVTALALLCAGRPGHEPSPLLQAFDAAEQGLLDEGELDAAASLNARTWLGPEADRKTRKLVTLMQRENFAHWFAAHPEGEEADHELPEPALDLRAVTAPTLAVGGAHDVPDFREIAAGLPDLLPLARHQELPWAGHLPSLERPAEITALLLDFLRAAPGPSASGERTTVR</sequence>
<dbReference type="Gene3D" id="3.40.50.1820">
    <property type="entry name" value="alpha/beta hydrolase"/>
    <property type="match status" value="1"/>
</dbReference>
<dbReference type="InterPro" id="IPR029058">
    <property type="entry name" value="AB_hydrolase_fold"/>
</dbReference>
<dbReference type="KEGG" id="sspb:CP982_05845"/>
<dbReference type="PANTHER" id="PTHR43798">
    <property type="entry name" value="MONOACYLGLYCEROL LIPASE"/>
    <property type="match status" value="1"/>
</dbReference>
<evidence type="ECO:0000313" key="6">
    <source>
        <dbReference type="Proteomes" id="UP000549009"/>
    </source>
</evidence>
<organism evidence="4 5">
    <name type="scientific">Streptomyces spectabilis</name>
    <dbReference type="NCBI Taxonomy" id="68270"/>
    <lineage>
        <taxon>Bacteria</taxon>
        <taxon>Bacillati</taxon>
        <taxon>Actinomycetota</taxon>
        <taxon>Actinomycetes</taxon>
        <taxon>Kitasatosporales</taxon>
        <taxon>Streptomycetaceae</taxon>
        <taxon>Streptomyces</taxon>
    </lineage>
</organism>
<dbReference type="GO" id="GO:0016787">
    <property type="term" value="F:hydrolase activity"/>
    <property type="evidence" value="ECO:0007669"/>
    <property type="project" value="UniProtKB-KW"/>
</dbReference>
<feature type="domain" description="AB hydrolase-1" evidence="2">
    <location>
        <begin position="14"/>
        <end position="241"/>
    </location>
</feature>
<reference evidence="3 6" key="2">
    <citation type="submission" date="2020-08" db="EMBL/GenBank/DDBJ databases">
        <title>Genomic Encyclopedia of Type Strains, Phase III (KMG-III): the genomes of soil and plant-associated and newly described type strains.</title>
        <authorList>
            <person name="Whitman W."/>
        </authorList>
    </citation>
    <scope>NUCLEOTIDE SEQUENCE [LARGE SCALE GENOMIC DNA]</scope>
    <source>
        <strain evidence="3 6">CECT 3146</strain>
    </source>
</reference>
<dbReference type="InterPro" id="IPR050266">
    <property type="entry name" value="AB_hydrolase_sf"/>
</dbReference>
<gene>
    <name evidence="4" type="ORF">CP982_05845</name>
    <name evidence="3" type="ORF">FHS40_000623</name>
</gene>
<evidence type="ECO:0000313" key="4">
    <source>
        <dbReference type="EMBL" id="QEV58291.1"/>
    </source>
</evidence>
<evidence type="ECO:0000313" key="5">
    <source>
        <dbReference type="Proteomes" id="UP000326505"/>
    </source>
</evidence>
<evidence type="ECO:0000259" key="2">
    <source>
        <dbReference type="Pfam" id="PF00561"/>
    </source>
</evidence>
<accession>A0A5P2X1I3</accession>
<protein>
    <submittedName>
        <fullName evidence="4">Alpha/beta fold hydrolase</fullName>
    </submittedName>
    <submittedName>
        <fullName evidence="3">Pimeloyl-ACP methyl ester carboxylesterase</fullName>
    </submittedName>
</protein>
<dbReference type="PRINTS" id="PR00412">
    <property type="entry name" value="EPOXHYDRLASE"/>
</dbReference>
<keyword evidence="6" id="KW-1185">Reference proteome</keyword>
<keyword evidence="1 4" id="KW-0378">Hydrolase</keyword>
<dbReference type="EMBL" id="CP023690">
    <property type="protein sequence ID" value="QEV58291.1"/>
    <property type="molecule type" value="Genomic_DNA"/>
</dbReference>
<evidence type="ECO:0000256" key="1">
    <source>
        <dbReference type="ARBA" id="ARBA00022801"/>
    </source>
</evidence>
<dbReference type="PRINTS" id="PR00111">
    <property type="entry name" value="ABHYDROLASE"/>
</dbReference>
<dbReference type="Proteomes" id="UP000326505">
    <property type="component" value="Chromosome"/>
</dbReference>
<dbReference type="RefSeq" id="WP_150509494.1">
    <property type="nucleotide sequence ID" value="NZ_BMSQ01000003.1"/>
</dbReference>
<evidence type="ECO:0000313" key="3">
    <source>
        <dbReference type="EMBL" id="MBB5101570.1"/>
    </source>
</evidence>
<dbReference type="SUPFAM" id="SSF53474">
    <property type="entry name" value="alpha/beta-Hydrolases"/>
    <property type="match status" value="1"/>
</dbReference>
<reference evidence="4 5" key="1">
    <citation type="submission" date="2017-09" db="EMBL/GenBank/DDBJ databases">
        <authorList>
            <person name="Lee N."/>
            <person name="Cho B.-K."/>
        </authorList>
    </citation>
    <scope>NUCLEOTIDE SEQUENCE [LARGE SCALE GENOMIC DNA]</scope>
    <source>
        <strain evidence="4 5">ATCC 27465</strain>
    </source>
</reference>
<dbReference type="Proteomes" id="UP000549009">
    <property type="component" value="Unassembled WGS sequence"/>
</dbReference>
<dbReference type="AlphaFoldDB" id="A0A5P2X1I3"/>
<name>A0A5P2X1I3_STRST</name>
<dbReference type="InterPro" id="IPR000639">
    <property type="entry name" value="Epox_hydrolase-like"/>
</dbReference>
<dbReference type="OrthoDB" id="495620at2"/>
<proteinExistence type="predicted"/>
<dbReference type="InterPro" id="IPR000073">
    <property type="entry name" value="AB_hydrolase_1"/>
</dbReference>
<dbReference type="EMBL" id="JACHJD010000001">
    <property type="protein sequence ID" value="MBB5101570.1"/>
    <property type="molecule type" value="Genomic_DNA"/>
</dbReference>
<dbReference type="GO" id="GO:0016020">
    <property type="term" value="C:membrane"/>
    <property type="evidence" value="ECO:0007669"/>
    <property type="project" value="TreeGrafter"/>
</dbReference>